<proteinExistence type="inferred from homology"/>
<keyword evidence="8" id="KW-0862">Zinc</keyword>
<dbReference type="GO" id="GO:0008777">
    <property type="term" value="F:acetylornithine deacetylase activity"/>
    <property type="evidence" value="ECO:0007669"/>
    <property type="project" value="TreeGrafter"/>
</dbReference>
<keyword evidence="4" id="KW-0055">Arginine biosynthesis</keyword>
<comment type="cofactor">
    <cofactor evidence="1">
        <name>Zn(2+)</name>
        <dbReference type="ChEBI" id="CHEBI:29105"/>
    </cofactor>
</comment>
<dbReference type="InterPro" id="IPR050072">
    <property type="entry name" value="Peptidase_M20A"/>
</dbReference>
<gene>
    <name evidence="11" type="ORF">SAMN02745824_0949</name>
</gene>
<dbReference type="PANTHER" id="PTHR43808:SF31">
    <property type="entry name" value="N-ACETYL-L-CITRULLINE DEACETYLASE"/>
    <property type="match status" value="1"/>
</dbReference>
<comment type="similarity">
    <text evidence="2">Belongs to the peptidase M20A family. ArgE subfamily.</text>
</comment>
<evidence type="ECO:0000256" key="6">
    <source>
        <dbReference type="ARBA" id="ARBA00022723"/>
    </source>
</evidence>
<dbReference type="CDD" id="cd03894">
    <property type="entry name" value="M20_ArgE"/>
    <property type="match status" value="1"/>
</dbReference>
<dbReference type="OrthoDB" id="9809784at2"/>
<dbReference type="Gene3D" id="3.40.630.10">
    <property type="entry name" value="Zn peptidases"/>
    <property type="match status" value="1"/>
</dbReference>
<evidence type="ECO:0000256" key="8">
    <source>
        <dbReference type="ARBA" id="ARBA00022833"/>
    </source>
</evidence>
<dbReference type="STRING" id="1123272.SAMN02745824_0949"/>
<dbReference type="PROSITE" id="PS00759">
    <property type="entry name" value="ARGE_DAPE_CPG2_2"/>
    <property type="match status" value="1"/>
</dbReference>
<evidence type="ECO:0000256" key="3">
    <source>
        <dbReference type="ARBA" id="ARBA00022490"/>
    </source>
</evidence>
<keyword evidence="9" id="KW-0170">Cobalt</keyword>
<evidence type="ECO:0000256" key="7">
    <source>
        <dbReference type="ARBA" id="ARBA00022801"/>
    </source>
</evidence>
<keyword evidence="7" id="KW-0378">Hydrolase</keyword>
<dbReference type="Proteomes" id="UP000185192">
    <property type="component" value="Unassembled WGS sequence"/>
</dbReference>
<dbReference type="InterPro" id="IPR036264">
    <property type="entry name" value="Bact_exopeptidase_dim_dom"/>
</dbReference>
<dbReference type="InterPro" id="IPR001261">
    <property type="entry name" value="ArgE/DapE_CS"/>
</dbReference>
<evidence type="ECO:0000313" key="12">
    <source>
        <dbReference type="Proteomes" id="UP000185192"/>
    </source>
</evidence>
<dbReference type="GO" id="GO:0046872">
    <property type="term" value="F:metal ion binding"/>
    <property type="evidence" value="ECO:0007669"/>
    <property type="project" value="UniProtKB-KW"/>
</dbReference>
<dbReference type="SUPFAM" id="SSF55031">
    <property type="entry name" value="Bacterial exopeptidase dimerisation domain"/>
    <property type="match status" value="1"/>
</dbReference>
<protein>
    <submittedName>
        <fullName evidence="11">Acetylornithine deacetylase</fullName>
    </submittedName>
</protein>
<evidence type="ECO:0000256" key="9">
    <source>
        <dbReference type="ARBA" id="ARBA00023285"/>
    </source>
</evidence>
<feature type="domain" description="Peptidase M20 dimerisation" evidence="10">
    <location>
        <begin position="173"/>
        <end position="280"/>
    </location>
</feature>
<reference evidence="12" key="1">
    <citation type="submission" date="2016-11" db="EMBL/GenBank/DDBJ databases">
        <authorList>
            <person name="Varghese N."/>
            <person name="Submissions S."/>
        </authorList>
    </citation>
    <scope>NUCLEOTIDE SEQUENCE [LARGE SCALE GENOMIC DNA]</scope>
    <source>
        <strain evidence="12">DSM 22363</strain>
    </source>
</reference>
<accession>A0A1N6CTF1</accession>
<dbReference type="InterPro" id="IPR011650">
    <property type="entry name" value="Peptidase_M20_dimer"/>
</dbReference>
<evidence type="ECO:0000259" key="10">
    <source>
        <dbReference type="Pfam" id="PF07687"/>
    </source>
</evidence>
<dbReference type="SUPFAM" id="SSF53187">
    <property type="entry name" value="Zn-dependent exopeptidases"/>
    <property type="match status" value="1"/>
</dbReference>
<dbReference type="RefSeq" id="WP_074203948.1">
    <property type="nucleotide sequence ID" value="NZ_FSQW01000001.1"/>
</dbReference>
<evidence type="ECO:0000256" key="4">
    <source>
        <dbReference type="ARBA" id="ARBA00022571"/>
    </source>
</evidence>
<dbReference type="InterPro" id="IPR002933">
    <property type="entry name" value="Peptidase_M20"/>
</dbReference>
<dbReference type="Pfam" id="PF01546">
    <property type="entry name" value="Peptidase_M20"/>
    <property type="match status" value="1"/>
</dbReference>
<dbReference type="InterPro" id="IPR010169">
    <property type="entry name" value="AcOrn-deacetyl"/>
</dbReference>
<evidence type="ECO:0000256" key="2">
    <source>
        <dbReference type="ARBA" id="ARBA00005691"/>
    </source>
</evidence>
<dbReference type="PANTHER" id="PTHR43808">
    <property type="entry name" value="ACETYLORNITHINE DEACETYLASE"/>
    <property type="match status" value="1"/>
</dbReference>
<dbReference type="NCBIfam" id="TIGR01892">
    <property type="entry name" value="AcOrn-deacetyl"/>
    <property type="match status" value="1"/>
</dbReference>
<dbReference type="AlphaFoldDB" id="A0A1N6CTF1"/>
<evidence type="ECO:0000256" key="5">
    <source>
        <dbReference type="ARBA" id="ARBA00022605"/>
    </source>
</evidence>
<dbReference type="NCBIfam" id="NF005710">
    <property type="entry name" value="PRK07522.1"/>
    <property type="match status" value="1"/>
</dbReference>
<dbReference type="Pfam" id="PF07687">
    <property type="entry name" value="M20_dimer"/>
    <property type="match status" value="1"/>
</dbReference>
<organism evidence="11 12">
    <name type="scientific">Parasphingorhabdus marina DSM 22363</name>
    <dbReference type="NCBI Taxonomy" id="1123272"/>
    <lineage>
        <taxon>Bacteria</taxon>
        <taxon>Pseudomonadati</taxon>
        <taxon>Pseudomonadota</taxon>
        <taxon>Alphaproteobacteria</taxon>
        <taxon>Sphingomonadales</taxon>
        <taxon>Sphingomonadaceae</taxon>
        <taxon>Parasphingorhabdus</taxon>
    </lineage>
</organism>
<keyword evidence="3" id="KW-0963">Cytoplasm</keyword>
<dbReference type="Gene3D" id="3.30.70.360">
    <property type="match status" value="1"/>
</dbReference>
<dbReference type="GO" id="GO:0006526">
    <property type="term" value="P:L-arginine biosynthetic process"/>
    <property type="evidence" value="ECO:0007669"/>
    <property type="project" value="UniProtKB-KW"/>
</dbReference>
<sequence>MTKTLQNRALAILESLIAFDTTSRNSNLELIRWVEAWLADQGITAHRVLNADGSKANLHATIGPMVEGGVILSGHSDVVPVDGQDWSSDPFVLTERDGKLFGRGTSDMKAFIALALAAIPEFQNARRPVHLAISYDEEVGCLGAPDLIADIAAKLPKPALAIVGEPTMMKVVTGHKGITVHSVEVLGHEAHSSLTHLGLSANMVAVDLMHDLANLARELWQKADPDSPFVPPHATLTIGTMEGGTAANILARRASFMFDLRCPPGIDPEQVLAPFKENIRLLDRDMREAYPGTGITITQLASAPPLAPRDTDAEAFVRKLTGDNSAAGAVAYAAEAGQFQQAGFPTVICGPGSIEQAHQPDEFISLDQISRGAAFMTRLAEELRHG</sequence>
<evidence type="ECO:0000313" key="11">
    <source>
        <dbReference type="EMBL" id="SIN61749.1"/>
    </source>
</evidence>
<keyword evidence="12" id="KW-1185">Reference proteome</keyword>
<keyword evidence="5" id="KW-0028">Amino-acid biosynthesis</keyword>
<evidence type="ECO:0000256" key="1">
    <source>
        <dbReference type="ARBA" id="ARBA00001947"/>
    </source>
</evidence>
<keyword evidence="6" id="KW-0479">Metal-binding</keyword>
<dbReference type="EMBL" id="FSQW01000001">
    <property type="protein sequence ID" value="SIN61749.1"/>
    <property type="molecule type" value="Genomic_DNA"/>
</dbReference>
<name>A0A1N6CTF1_9SPHN</name>